<keyword evidence="3" id="KW-1185">Reference proteome</keyword>
<gene>
    <name evidence="2" type="ORF">HNR55_003175</name>
</gene>
<evidence type="ECO:0000313" key="2">
    <source>
        <dbReference type="EMBL" id="MBB6458566.1"/>
    </source>
</evidence>
<organism evidence="2 3">
    <name type="scientific">Acetobacter lovaniensis</name>
    <dbReference type="NCBI Taxonomy" id="104100"/>
    <lineage>
        <taxon>Bacteria</taxon>
        <taxon>Pseudomonadati</taxon>
        <taxon>Pseudomonadota</taxon>
        <taxon>Alphaproteobacteria</taxon>
        <taxon>Acetobacterales</taxon>
        <taxon>Acetobacteraceae</taxon>
        <taxon>Acetobacter</taxon>
    </lineage>
</organism>
<evidence type="ECO:0000313" key="3">
    <source>
        <dbReference type="Proteomes" id="UP000578000"/>
    </source>
</evidence>
<dbReference type="Proteomes" id="UP000578000">
    <property type="component" value="Unassembled WGS sequence"/>
</dbReference>
<dbReference type="AlphaFoldDB" id="A0A841QJH5"/>
<proteinExistence type="predicted"/>
<comment type="caution">
    <text evidence="2">The sequence shown here is derived from an EMBL/GenBank/DDBJ whole genome shotgun (WGS) entry which is preliminary data.</text>
</comment>
<name>A0A841QJH5_9PROT</name>
<feature type="region of interest" description="Disordered" evidence="1">
    <location>
        <begin position="64"/>
        <end position="105"/>
    </location>
</feature>
<feature type="compositionally biased region" description="Pro residues" evidence="1">
    <location>
        <begin position="82"/>
        <end position="92"/>
    </location>
</feature>
<dbReference type="RefSeq" id="WP_166116842.1">
    <property type="nucleotide sequence ID" value="NZ_BAABDB010000027.1"/>
</dbReference>
<protein>
    <submittedName>
        <fullName evidence="2">Uncharacterized protein</fullName>
    </submittedName>
</protein>
<dbReference type="EMBL" id="JACHIE010000023">
    <property type="protein sequence ID" value="MBB6458566.1"/>
    <property type="molecule type" value="Genomic_DNA"/>
</dbReference>
<evidence type="ECO:0000256" key="1">
    <source>
        <dbReference type="SAM" id="MobiDB-lite"/>
    </source>
</evidence>
<accession>A0A841QJH5</accession>
<sequence length="272" mass="31161">MREELMVEALCWETQSKVHVFYAAENRRLSYFCPDEHCLTRVYPKTIINTYFYAESGHKTGCLNEAGSHHSDPAQTGRPRPKPSALPPPPIPNWLGMPPRPQRRMPPSEEQLIALARTAKTAPPLYPATMSQIVDAWLMIPDTERKTHALGINTRQLNYQSAFTYIRYLQNDITTLDCDNHIIYGDATVSRGKKYYFVSSIKRFSFQNTNLPLRFDLPIEHPFARKMADYIGRQVLLFWRGPVPAINAKKTAYQMFQPDDTGLSGLIMRPSP</sequence>
<reference evidence="2 3" key="1">
    <citation type="submission" date="2020-08" db="EMBL/GenBank/DDBJ databases">
        <title>Genomic Encyclopedia of Type Strains, Phase IV (KMG-IV): sequencing the most valuable type-strain genomes for metagenomic binning, comparative biology and taxonomic classification.</title>
        <authorList>
            <person name="Goeker M."/>
        </authorList>
    </citation>
    <scope>NUCLEOTIDE SEQUENCE [LARGE SCALE GENOMIC DNA]</scope>
    <source>
        <strain evidence="2 3">DSM 4491</strain>
    </source>
</reference>